<feature type="domain" description="Beta-galactosidase C-terminal" evidence="11">
    <location>
        <begin position="602"/>
        <end position="658"/>
    </location>
</feature>
<evidence type="ECO:0000256" key="2">
    <source>
        <dbReference type="ARBA" id="ARBA00005940"/>
    </source>
</evidence>
<dbReference type="Gene3D" id="2.60.40.1180">
    <property type="entry name" value="Golgi alpha-mannosidase II"/>
    <property type="match status" value="1"/>
</dbReference>
<dbReference type="Pfam" id="PF08532">
    <property type="entry name" value="Glyco_hydro_42M"/>
    <property type="match status" value="1"/>
</dbReference>
<organism evidence="12 13">
    <name type="scientific">Paenibacillus lacisoli</name>
    <dbReference type="NCBI Taxonomy" id="3064525"/>
    <lineage>
        <taxon>Bacteria</taxon>
        <taxon>Bacillati</taxon>
        <taxon>Bacillota</taxon>
        <taxon>Bacilli</taxon>
        <taxon>Bacillales</taxon>
        <taxon>Paenibacillaceae</taxon>
        <taxon>Paenibacillus</taxon>
    </lineage>
</organism>
<keyword evidence="4" id="KW-0479">Metal-binding</keyword>
<gene>
    <name evidence="12" type="ORF">Q5741_10425</name>
</gene>
<dbReference type="InterPro" id="IPR017853">
    <property type="entry name" value="GH"/>
</dbReference>
<keyword evidence="13" id="KW-1185">Reference proteome</keyword>
<evidence type="ECO:0000259" key="9">
    <source>
        <dbReference type="Pfam" id="PF02449"/>
    </source>
</evidence>
<proteinExistence type="inferred from homology"/>
<dbReference type="InterPro" id="IPR013780">
    <property type="entry name" value="Glyco_hydro_b"/>
</dbReference>
<dbReference type="Pfam" id="PF02449">
    <property type="entry name" value="Glyco_hydro_42"/>
    <property type="match status" value="1"/>
</dbReference>
<evidence type="ECO:0000256" key="3">
    <source>
        <dbReference type="ARBA" id="ARBA00012756"/>
    </source>
</evidence>
<evidence type="ECO:0000256" key="8">
    <source>
        <dbReference type="PIRNR" id="PIRNR001084"/>
    </source>
</evidence>
<comment type="catalytic activity">
    <reaction evidence="1 8">
        <text>Hydrolysis of terminal non-reducing beta-D-galactose residues in beta-D-galactosides.</text>
        <dbReference type="EC" id="3.2.1.23"/>
    </reaction>
</comment>
<evidence type="ECO:0000313" key="12">
    <source>
        <dbReference type="EMBL" id="MDO7906840.1"/>
    </source>
</evidence>
<dbReference type="InterPro" id="IPR013738">
    <property type="entry name" value="Beta_galactosidase_Trimer"/>
</dbReference>
<evidence type="ECO:0000256" key="7">
    <source>
        <dbReference type="ARBA" id="ARBA00023295"/>
    </source>
</evidence>
<protein>
    <recommendedName>
        <fullName evidence="3 8">Beta-galactosidase</fullName>
        <shortName evidence="8">Beta-gal</shortName>
        <ecNumber evidence="3 8">3.2.1.23</ecNumber>
    </recommendedName>
</protein>
<sequence length="668" mass="76596">MMIWVGVDYYPEQWDRSLWEQDAVLMKEAGVHVVRMAEFAWSRLEPQEGRYDLAWLDEAIDLFGRYEIAVVLGIPTMTPPLWLTQHYPDVLPDLPGQPSSHPGVRGHRCYNSPSMRKYTRLIAEKLAEHYKDHPAVIGWQTDNEFSLHMCRCKHCIHGFHQWLQERYETLEVVNREWGTAVWSGAYTDWSQITLYETSEQHFNPSFLLDYRRFQSESVVRYQQIQVDAIRQHNPEQFITHNTWSAPLPLEHEKLYEPLDFASFDYYPASSPDKTATNPYSGALLLDRTRGFKNRNFWVMEQFGGPPGSWMPIWRSPYPGFIRAYAWQSISRGADGVVFFRWRSAIAGAEQFWHGLIDHSNVPGRRFEEFRTFAGEVRALSEQLSDTVLVNRAAILYDFASHTALQLQPQVEGFDYYEELKVIHRSFVKLGIGIDVITDVSHLERYDLVVVPSMFVLEPGTADAIAGYVQQGGLLIATPRTGVKEGNNQCIMRPLPGPLSECLGVQVTEYDPIALDRHTFHDEDGTLYHCSLWNDLLKLTTARAVAWYSGDFYEGTPAVSVNAWGEGQAYYLATFPEEAYWHRLLAELARSLHIPVISQLPEGVQISTRQRGEAVYTFVLNLSREVKTVKLDHPYERLLGRGQASSTLELEPYGVEVLQSAPQKHIGQA</sequence>
<evidence type="ECO:0000256" key="5">
    <source>
        <dbReference type="ARBA" id="ARBA00022801"/>
    </source>
</evidence>
<dbReference type="PIRSF" id="PIRSF001084">
    <property type="entry name" value="B-galactosidase"/>
    <property type="match status" value="1"/>
</dbReference>
<dbReference type="CDD" id="cd03143">
    <property type="entry name" value="A4_beta-galactosidase_middle_domain"/>
    <property type="match status" value="1"/>
</dbReference>
<keyword evidence="7 8" id="KW-0326">Glycosidase</keyword>
<dbReference type="EC" id="3.2.1.23" evidence="3 8"/>
<evidence type="ECO:0000256" key="4">
    <source>
        <dbReference type="ARBA" id="ARBA00022723"/>
    </source>
</evidence>
<dbReference type="InterPro" id="IPR029062">
    <property type="entry name" value="Class_I_gatase-like"/>
</dbReference>
<dbReference type="PANTHER" id="PTHR36447">
    <property type="entry name" value="BETA-GALACTOSIDASE GANA"/>
    <property type="match status" value="1"/>
</dbReference>
<evidence type="ECO:0000313" key="13">
    <source>
        <dbReference type="Proteomes" id="UP001240171"/>
    </source>
</evidence>
<comment type="similarity">
    <text evidence="2 8">Belongs to the glycosyl hydrolase 42 family.</text>
</comment>
<evidence type="ECO:0000256" key="6">
    <source>
        <dbReference type="ARBA" id="ARBA00022833"/>
    </source>
</evidence>
<dbReference type="Gene3D" id="3.40.50.880">
    <property type="match status" value="1"/>
</dbReference>
<dbReference type="SUPFAM" id="SSF51445">
    <property type="entry name" value="(Trans)glycosidases"/>
    <property type="match status" value="1"/>
</dbReference>
<dbReference type="SUPFAM" id="SSF52317">
    <property type="entry name" value="Class I glutamine amidotransferase-like"/>
    <property type="match status" value="1"/>
</dbReference>
<dbReference type="Pfam" id="PF08533">
    <property type="entry name" value="Glyco_hydro_42C"/>
    <property type="match status" value="1"/>
</dbReference>
<keyword evidence="6" id="KW-0862">Zinc</keyword>
<evidence type="ECO:0000259" key="10">
    <source>
        <dbReference type="Pfam" id="PF08532"/>
    </source>
</evidence>
<dbReference type="Gene3D" id="3.20.20.80">
    <property type="entry name" value="Glycosidases"/>
    <property type="match status" value="1"/>
</dbReference>
<dbReference type="EMBL" id="JAUQTB010000004">
    <property type="protein sequence ID" value="MDO7906840.1"/>
    <property type="molecule type" value="Genomic_DNA"/>
</dbReference>
<feature type="domain" description="Beta-galactosidase trimerisation" evidence="10">
    <location>
        <begin position="391"/>
        <end position="593"/>
    </location>
</feature>
<dbReference type="Proteomes" id="UP001240171">
    <property type="component" value="Unassembled WGS sequence"/>
</dbReference>
<evidence type="ECO:0000256" key="1">
    <source>
        <dbReference type="ARBA" id="ARBA00001412"/>
    </source>
</evidence>
<dbReference type="InterPro" id="IPR013739">
    <property type="entry name" value="Beta_galactosidase_C"/>
</dbReference>
<evidence type="ECO:0000259" key="11">
    <source>
        <dbReference type="Pfam" id="PF08533"/>
    </source>
</evidence>
<accession>A0ABT9CC49</accession>
<name>A0ABT9CC49_9BACL</name>
<comment type="caution">
    <text evidence="12">The sequence shown here is derived from an EMBL/GenBank/DDBJ whole genome shotgun (WGS) entry which is preliminary data.</text>
</comment>
<dbReference type="PANTHER" id="PTHR36447:SF2">
    <property type="entry name" value="BETA-GALACTOSIDASE YESZ"/>
    <property type="match status" value="1"/>
</dbReference>
<dbReference type="InterPro" id="IPR013529">
    <property type="entry name" value="Glyco_hydro_42_N"/>
</dbReference>
<keyword evidence="5 8" id="KW-0378">Hydrolase</keyword>
<dbReference type="InterPro" id="IPR003476">
    <property type="entry name" value="Glyco_hydro_42"/>
</dbReference>
<feature type="domain" description="Glycoside hydrolase family 42 N-terminal" evidence="9">
    <location>
        <begin position="8"/>
        <end position="377"/>
    </location>
</feature>
<reference evidence="12 13" key="1">
    <citation type="submission" date="2023-07" db="EMBL/GenBank/DDBJ databases">
        <title>Paenibacillus sp. JX-17 nov. isolated from soil.</title>
        <authorList>
            <person name="Wan Y."/>
            <person name="Liu B."/>
        </authorList>
    </citation>
    <scope>NUCLEOTIDE SEQUENCE [LARGE SCALE GENOMIC DNA]</scope>
    <source>
        <strain evidence="12 13">JX-17</strain>
    </source>
</reference>